<accession>A0A1M5Q480</accession>
<keyword evidence="3 5" id="KW-0663">Pyridoxal phosphate</keyword>
<feature type="active site" description="Proton acceptor; specific for D-alanine" evidence="5">
    <location>
        <position position="35"/>
    </location>
</feature>
<dbReference type="HAMAP" id="MF_01201">
    <property type="entry name" value="Ala_racemase"/>
    <property type="match status" value="1"/>
</dbReference>
<dbReference type="EMBL" id="FQWZ01000005">
    <property type="protein sequence ID" value="SHH08650.1"/>
    <property type="molecule type" value="Genomic_DNA"/>
</dbReference>
<evidence type="ECO:0000256" key="3">
    <source>
        <dbReference type="ARBA" id="ARBA00022898"/>
    </source>
</evidence>
<feature type="active site" description="Proton acceptor; specific for L-alanine" evidence="5">
    <location>
        <position position="257"/>
    </location>
</feature>
<comment type="function">
    <text evidence="5">Catalyzes the interconversion of L-alanine and D-alanine. May also act on other amino acids.</text>
</comment>
<dbReference type="EC" id="5.1.1.1" evidence="5"/>
<dbReference type="InterPro" id="IPR009006">
    <property type="entry name" value="Ala_racemase/Decarboxylase_C"/>
</dbReference>
<comment type="cofactor">
    <cofactor evidence="2 5 6">
        <name>pyridoxal 5'-phosphate</name>
        <dbReference type="ChEBI" id="CHEBI:597326"/>
    </cofactor>
</comment>
<dbReference type="PROSITE" id="PS00395">
    <property type="entry name" value="ALANINE_RACEMASE"/>
    <property type="match status" value="1"/>
</dbReference>
<protein>
    <recommendedName>
        <fullName evidence="5">Alanine racemase</fullName>
        <ecNumber evidence="5">5.1.1.1</ecNumber>
    </recommendedName>
</protein>
<dbReference type="Pfam" id="PF00842">
    <property type="entry name" value="Ala_racemase_C"/>
    <property type="match status" value="1"/>
</dbReference>
<dbReference type="Gene3D" id="3.20.20.10">
    <property type="entry name" value="Alanine racemase"/>
    <property type="match status" value="1"/>
</dbReference>
<comment type="similarity">
    <text evidence="5">Belongs to the alanine racemase family.</text>
</comment>
<feature type="domain" description="Alanine racemase C-terminal" evidence="8">
    <location>
        <begin position="236"/>
        <end position="360"/>
    </location>
</feature>
<dbReference type="Gene3D" id="2.40.37.10">
    <property type="entry name" value="Lyase, Ornithine Decarboxylase, Chain A, domain 1"/>
    <property type="match status" value="1"/>
</dbReference>
<dbReference type="UniPathway" id="UPA00042">
    <property type="reaction ID" value="UER00497"/>
</dbReference>
<dbReference type="PANTHER" id="PTHR30511:SF0">
    <property type="entry name" value="ALANINE RACEMASE, CATABOLIC-RELATED"/>
    <property type="match status" value="1"/>
</dbReference>
<dbReference type="OrthoDB" id="9813814at2"/>
<dbReference type="GO" id="GO:0008784">
    <property type="term" value="F:alanine racemase activity"/>
    <property type="evidence" value="ECO:0007669"/>
    <property type="project" value="UniProtKB-UniRule"/>
</dbReference>
<dbReference type="InterPro" id="IPR000821">
    <property type="entry name" value="Ala_racemase"/>
</dbReference>
<feature type="binding site" evidence="5 7">
    <location>
        <position position="305"/>
    </location>
    <ligand>
        <name>substrate</name>
    </ligand>
</feature>
<dbReference type="InterPro" id="IPR029066">
    <property type="entry name" value="PLP-binding_barrel"/>
</dbReference>
<name>A0A1M5Q480_9GAMM</name>
<comment type="pathway">
    <text evidence="5">Amino-acid biosynthesis; D-alanine biosynthesis; D-alanine from L-alanine: step 1/1.</text>
</comment>
<dbReference type="SUPFAM" id="SSF51419">
    <property type="entry name" value="PLP-binding barrel"/>
    <property type="match status" value="1"/>
</dbReference>
<evidence type="ECO:0000259" key="8">
    <source>
        <dbReference type="SMART" id="SM01005"/>
    </source>
</evidence>
<dbReference type="GO" id="GO:0030170">
    <property type="term" value="F:pyridoxal phosphate binding"/>
    <property type="evidence" value="ECO:0007669"/>
    <property type="project" value="UniProtKB-UniRule"/>
</dbReference>
<dbReference type="InterPro" id="IPR020622">
    <property type="entry name" value="Ala_racemase_pyridoxalP-BS"/>
</dbReference>
<feature type="modified residue" description="N6-(pyridoxal phosphate)lysine" evidence="5 6">
    <location>
        <position position="35"/>
    </location>
</feature>
<gene>
    <name evidence="9" type="ORF">SAMN04488068_2489</name>
</gene>
<dbReference type="GO" id="GO:0030632">
    <property type="term" value="P:D-alanine biosynthetic process"/>
    <property type="evidence" value="ECO:0007669"/>
    <property type="project" value="UniProtKB-UniRule"/>
</dbReference>
<dbReference type="GO" id="GO:0005829">
    <property type="term" value="C:cytosol"/>
    <property type="evidence" value="ECO:0007669"/>
    <property type="project" value="TreeGrafter"/>
</dbReference>
<reference evidence="9 10" key="1">
    <citation type="submission" date="2016-11" db="EMBL/GenBank/DDBJ databases">
        <authorList>
            <person name="Jaros S."/>
            <person name="Januszkiewicz K."/>
            <person name="Wedrychowicz H."/>
        </authorList>
    </citation>
    <scope>NUCLEOTIDE SEQUENCE [LARGE SCALE GENOMIC DNA]</scope>
    <source>
        <strain evidence="9 10">CGMCC 1.7049</strain>
    </source>
</reference>
<evidence type="ECO:0000313" key="10">
    <source>
        <dbReference type="Proteomes" id="UP000199758"/>
    </source>
</evidence>
<dbReference type="PANTHER" id="PTHR30511">
    <property type="entry name" value="ALANINE RACEMASE"/>
    <property type="match status" value="1"/>
</dbReference>
<evidence type="ECO:0000313" key="9">
    <source>
        <dbReference type="EMBL" id="SHH08650.1"/>
    </source>
</evidence>
<dbReference type="SMART" id="SM01005">
    <property type="entry name" value="Ala_racemase_C"/>
    <property type="match status" value="1"/>
</dbReference>
<evidence type="ECO:0000256" key="7">
    <source>
        <dbReference type="PIRSR" id="PIRSR600821-52"/>
    </source>
</evidence>
<feature type="binding site" evidence="5 7">
    <location>
        <position position="132"/>
    </location>
    <ligand>
        <name>substrate</name>
    </ligand>
</feature>
<evidence type="ECO:0000256" key="4">
    <source>
        <dbReference type="ARBA" id="ARBA00023235"/>
    </source>
</evidence>
<organism evidence="9 10">
    <name type="scientific">Hydrocarboniphaga daqingensis</name>
    <dbReference type="NCBI Taxonomy" id="490188"/>
    <lineage>
        <taxon>Bacteria</taxon>
        <taxon>Pseudomonadati</taxon>
        <taxon>Pseudomonadota</taxon>
        <taxon>Gammaproteobacteria</taxon>
        <taxon>Nevskiales</taxon>
        <taxon>Nevskiaceae</taxon>
        <taxon>Hydrocarboniphaga</taxon>
    </lineage>
</organism>
<dbReference type="AlphaFoldDB" id="A0A1M5Q480"/>
<proteinExistence type="inferred from homology"/>
<keyword evidence="10" id="KW-1185">Reference proteome</keyword>
<dbReference type="SUPFAM" id="SSF50621">
    <property type="entry name" value="Alanine racemase C-terminal domain-like"/>
    <property type="match status" value="1"/>
</dbReference>
<dbReference type="STRING" id="490188.SAMN04488068_2489"/>
<evidence type="ECO:0000256" key="1">
    <source>
        <dbReference type="ARBA" id="ARBA00000316"/>
    </source>
</evidence>
<sequence>MSDRVTATVDLAAIRHNLRQVRRRAPGARVMAAVKADAYGHGAVPVARTLEAAGVDALAVACIEEALTLREAHIRTPITLLEGILSAEEANLAAYERLQIVLNDFWQVQLLESMPASASLQVWFKLDSGMHRLGFPLSAVPRLSAVLERNPGWQFCGWMTHLACADEMDNPMTQRQIEDFDAALLGLPGARSIANSAGLLGWPSAAQRDWVRPGLALYGASPLPGKVGLDLGLQPALTLTSRLIARRDYEAGAGIGYGSAYRCPEPMSIGVAAVGYADGIHRSLSSGAPILVGGQPARIAGRVSMDMITLDLREAPAAVVGDEVLLWGAALPAELLAAHAGTLAYELFCGLTNRVRFRYVDSAGSRLDLR</sequence>
<keyword evidence="4 5" id="KW-0413">Isomerase</keyword>
<comment type="catalytic activity">
    <reaction evidence="1 5">
        <text>L-alanine = D-alanine</text>
        <dbReference type="Rhea" id="RHEA:20249"/>
        <dbReference type="ChEBI" id="CHEBI:57416"/>
        <dbReference type="ChEBI" id="CHEBI:57972"/>
        <dbReference type="EC" id="5.1.1.1"/>
    </reaction>
</comment>
<evidence type="ECO:0000256" key="2">
    <source>
        <dbReference type="ARBA" id="ARBA00001933"/>
    </source>
</evidence>
<dbReference type="InterPro" id="IPR001608">
    <property type="entry name" value="Ala_racemase_N"/>
</dbReference>
<evidence type="ECO:0000256" key="6">
    <source>
        <dbReference type="PIRSR" id="PIRSR600821-50"/>
    </source>
</evidence>
<evidence type="ECO:0000256" key="5">
    <source>
        <dbReference type="HAMAP-Rule" id="MF_01201"/>
    </source>
</evidence>
<dbReference type="PRINTS" id="PR00992">
    <property type="entry name" value="ALARACEMASE"/>
</dbReference>
<dbReference type="Proteomes" id="UP000199758">
    <property type="component" value="Unassembled WGS sequence"/>
</dbReference>
<dbReference type="InterPro" id="IPR011079">
    <property type="entry name" value="Ala_racemase_C"/>
</dbReference>
<dbReference type="Pfam" id="PF01168">
    <property type="entry name" value="Ala_racemase_N"/>
    <property type="match status" value="1"/>
</dbReference>
<dbReference type="NCBIfam" id="TIGR00492">
    <property type="entry name" value="alr"/>
    <property type="match status" value="1"/>
</dbReference>
<dbReference type="RefSeq" id="WP_072897973.1">
    <property type="nucleotide sequence ID" value="NZ_FQWZ01000005.1"/>
</dbReference>
<dbReference type="FunFam" id="3.20.20.10:FF:000002">
    <property type="entry name" value="Alanine racemase"/>
    <property type="match status" value="1"/>
</dbReference>